<reference evidence="2 3" key="1">
    <citation type="submission" date="2023-04" db="EMBL/GenBank/DDBJ databases">
        <title>YMD61, complete Genome.</title>
        <authorList>
            <person name="Zhang J."/>
        </authorList>
    </citation>
    <scope>NUCLEOTIDE SEQUENCE [LARGE SCALE GENOMIC DNA]</scope>
    <source>
        <strain evidence="2 3">YMD61</strain>
    </source>
</reference>
<evidence type="ECO:0000256" key="1">
    <source>
        <dbReference type="SAM" id="Coils"/>
    </source>
</evidence>
<evidence type="ECO:0000313" key="3">
    <source>
        <dbReference type="Proteomes" id="UP001230978"/>
    </source>
</evidence>
<name>A0ABY8Q5D8_9RHOB</name>
<dbReference type="Proteomes" id="UP001230978">
    <property type="component" value="Chromosome"/>
</dbReference>
<protein>
    <submittedName>
        <fullName evidence="2">Uncharacterized protein</fullName>
    </submittedName>
</protein>
<keyword evidence="3" id="KW-1185">Reference proteome</keyword>
<accession>A0ABY8Q5D8</accession>
<evidence type="ECO:0000313" key="2">
    <source>
        <dbReference type="EMBL" id="WGV15392.1"/>
    </source>
</evidence>
<proteinExistence type="predicted"/>
<keyword evidence="1" id="KW-0175">Coiled coil</keyword>
<sequence length="237" mass="26881">MNDLTPPPMGHNNPPEPLERSAAILAPFSAYLDEAENWLDGIPVESEEQLEAVDALLLNVKAAEKAVIQARDAATKPLHEAWKAEIAQWKAAVDDLERLKKGLARIANDFKVKLADQREAEARRIRADAEKRVQAAKNLASQADRGDIHAVRVAEAARKEAEETMRAARIIEKTRPKGIRTVRKWAYFNAEGRRSALHWIARHDREAMTEFIDSYVARNFRERAIDGVNVWEEREAY</sequence>
<dbReference type="EMBL" id="CP124535">
    <property type="protein sequence ID" value="WGV15392.1"/>
    <property type="molecule type" value="Genomic_DNA"/>
</dbReference>
<gene>
    <name evidence="2" type="ORF">QF092_14130</name>
</gene>
<dbReference type="RefSeq" id="WP_281464722.1">
    <property type="nucleotide sequence ID" value="NZ_CP124535.1"/>
</dbReference>
<feature type="coiled-coil region" evidence="1">
    <location>
        <begin position="79"/>
        <end position="174"/>
    </location>
</feature>
<organism evidence="2 3">
    <name type="scientific">Fuscovulum ytuae</name>
    <dbReference type="NCBI Taxonomy" id="3042299"/>
    <lineage>
        <taxon>Bacteria</taxon>
        <taxon>Pseudomonadati</taxon>
        <taxon>Pseudomonadota</taxon>
        <taxon>Alphaproteobacteria</taxon>
        <taxon>Rhodobacterales</taxon>
        <taxon>Paracoccaceae</taxon>
        <taxon>Fuscovulum</taxon>
    </lineage>
</organism>